<reference evidence="1 2" key="1">
    <citation type="submission" date="2020-08" db="EMBL/GenBank/DDBJ databases">
        <title>A Genomic Blueprint of the Chicken Gut Microbiome.</title>
        <authorList>
            <person name="Gilroy R."/>
            <person name="Ravi A."/>
            <person name="Getino M."/>
            <person name="Pursley I."/>
            <person name="Horton D.L."/>
            <person name="Alikhan N.-F."/>
            <person name="Baker D."/>
            <person name="Gharbi K."/>
            <person name="Hall N."/>
            <person name="Watson M."/>
            <person name="Adriaenssens E.M."/>
            <person name="Foster-Nyarko E."/>
            <person name="Jarju S."/>
            <person name="Secka A."/>
            <person name="Antonio M."/>
            <person name="Oren A."/>
            <person name="Chaudhuri R."/>
            <person name="La Ragione R.M."/>
            <person name="Hildebrand F."/>
            <person name="Pallen M.J."/>
        </authorList>
    </citation>
    <scope>NUCLEOTIDE SEQUENCE [LARGE SCALE GENOMIC DNA]</scope>
    <source>
        <strain evidence="1 2">Sa3CUA8</strain>
    </source>
</reference>
<evidence type="ECO:0000313" key="2">
    <source>
        <dbReference type="Proteomes" id="UP000659496"/>
    </source>
</evidence>
<dbReference type="Proteomes" id="UP000659496">
    <property type="component" value="Unassembled WGS sequence"/>
</dbReference>
<dbReference type="PANTHER" id="PTHR37816:SF3">
    <property type="entry name" value="MODULATES DNA TOPOLOGY"/>
    <property type="match status" value="1"/>
</dbReference>
<dbReference type="SUPFAM" id="SSF52540">
    <property type="entry name" value="P-loop containing nucleoside triphosphate hydrolases"/>
    <property type="match status" value="1"/>
</dbReference>
<comment type="caution">
    <text evidence="1">The sequence shown here is derived from an EMBL/GenBank/DDBJ whole genome shotgun (WGS) entry which is preliminary data.</text>
</comment>
<dbReference type="EMBL" id="JACSQY010000013">
    <property type="protein sequence ID" value="MBD7909483.1"/>
    <property type="molecule type" value="Genomic_DNA"/>
</dbReference>
<dbReference type="PANTHER" id="PTHR37816">
    <property type="entry name" value="YALI0E33011P"/>
    <property type="match status" value="1"/>
</dbReference>
<organism evidence="1 2">
    <name type="scientific">Sporosarcina gallistercoris</name>
    <dbReference type="NCBI Taxonomy" id="2762245"/>
    <lineage>
        <taxon>Bacteria</taxon>
        <taxon>Bacillati</taxon>
        <taxon>Bacillota</taxon>
        <taxon>Bacilli</taxon>
        <taxon>Bacillales</taxon>
        <taxon>Caryophanaceae</taxon>
        <taxon>Sporosarcina</taxon>
    </lineage>
</organism>
<sequence>MRRILVMGVSAGAGKSTFARNLGEILDYPVTFLDSLYFEPGWQEVPSEVFEQRQLDATAGSTWIIEGNYSRTVSVRETNADTVIYLELPLYLCLFRVLKRRIRYHKQTRPDMGKECREKLDWVFLKYIVTTYRRRRVDMRSRMRNYTEEGKNVFLLQSRRQIREFLQMVERTQIDELH</sequence>
<keyword evidence="2" id="KW-1185">Reference proteome</keyword>
<accession>A0ABR8PMS2</accession>
<proteinExistence type="predicted"/>
<protein>
    <submittedName>
        <fullName evidence="1">Topology modulation protein</fullName>
    </submittedName>
</protein>
<dbReference type="RefSeq" id="WP_191691719.1">
    <property type="nucleotide sequence ID" value="NZ_JACSQY010000013.1"/>
</dbReference>
<gene>
    <name evidence="1" type="ORF">H9659_14185</name>
</gene>
<evidence type="ECO:0000313" key="1">
    <source>
        <dbReference type="EMBL" id="MBD7909483.1"/>
    </source>
</evidence>
<dbReference type="InterPro" id="IPR027417">
    <property type="entry name" value="P-loop_NTPase"/>
</dbReference>
<dbReference type="InterPro" id="IPR052922">
    <property type="entry name" value="Cytidylate_Kinase-2"/>
</dbReference>
<dbReference type="Gene3D" id="3.40.50.300">
    <property type="entry name" value="P-loop containing nucleotide triphosphate hydrolases"/>
    <property type="match status" value="1"/>
</dbReference>
<name>A0ABR8PMS2_9BACL</name>